<evidence type="ECO:0000313" key="14">
    <source>
        <dbReference type="EMBL" id="PVZ96658.1"/>
    </source>
</evidence>
<evidence type="ECO:0000259" key="13">
    <source>
        <dbReference type="Pfam" id="PF18086"/>
    </source>
</evidence>
<evidence type="ECO:0000256" key="10">
    <source>
        <dbReference type="RuleBase" id="RU365032"/>
    </source>
</evidence>
<dbReference type="FunFam" id="3.30.470.20:FF:000036">
    <property type="entry name" value="Inositol hexakisphosphate and diphosphoinositol-pentakisphosphate kinase"/>
    <property type="match status" value="1"/>
</dbReference>
<comment type="caution">
    <text evidence="14">The sequence shown here is derived from an EMBL/GenBank/DDBJ whole genome shotgun (WGS) entry which is preliminary data.</text>
</comment>
<comment type="catalytic activity">
    <reaction evidence="9">
        <text>1D-myo-inositol hexakisphosphate + ATP = 1-diphospho-1D-myo-inositol 2,3,4,5,6-pentakisphosphate + ADP</text>
        <dbReference type="Rhea" id="RHEA:37459"/>
        <dbReference type="ChEBI" id="CHEBI:30616"/>
        <dbReference type="ChEBI" id="CHEBI:58130"/>
        <dbReference type="ChEBI" id="CHEBI:74946"/>
        <dbReference type="ChEBI" id="CHEBI:456216"/>
        <dbReference type="EC" id="2.7.4.24"/>
    </reaction>
    <physiologicalReaction direction="left-to-right" evidence="9">
        <dbReference type="Rhea" id="RHEA:37460"/>
    </physiologicalReaction>
</comment>
<dbReference type="Pfam" id="PF00328">
    <property type="entry name" value="His_Phos_2"/>
    <property type="match status" value="1"/>
</dbReference>
<dbReference type="GO" id="GO:0005856">
    <property type="term" value="C:cytoskeleton"/>
    <property type="evidence" value="ECO:0007669"/>
    <property type="project" value="UniProtKB-SubCell"/>
</dbReference>
<keyword evidence="4 10" id="KW-0808">Transferase</keyword>
<dbReference type="EC" id="2.7.4.24" evidence="10"/>
<dbReference type="InterPro" id="IPR040557">
    <property type="entry name" value="VIP1_N"/>
</dbReference>
<evidence type="ECO:0000256" key="6">
    <source>
        <dbReference type="ARBA" id="ARBA00022777"/>
    </source>
</evidence>
<accession>A0A2U1IV24</accession>
<evidence type="ECO:0000256" key="4">
    <source>
        <dbReference type="ARBA" id="ARBA00022679"/>
    </source>
</evidence>
<dbReference type="Proteomes" id="UP000245591">
    <property type="component" value="Unassembled WGS sequence"/>
</dbReference>
<evidence type="ECO:0000256" key="8">
    <source>
        <dbReference type="ARBA" id="ARBA00033696"/>
    </source>
</evidence>
<evidence type="ECO:0000256" key="2">
    <source>
        <dbReference type="ARBA" id="ARBA00022490"/>
    </source>
</evidence>
<feature type="domain" description="VIP1 N-terminal" evidence="13">
    <location>
        <begin position="59"/>
        <end position="147"/>
    </location>
</feature>
<keyword evidence="15" id="KW-1185">Reference proteome</keyword>
<evidence type="ECO:0000259" key="12">
    <source>
        <dbReference type="Pfam" id="PF08443"/>
    </source>
</evidence>
<comment type="subcellular location">
    <subcellularLocation>
        <location evidence="10">Cytoplasm</location>
        <location evidence="10">Cytoskeleton</location>
    </subcellularLocation>
</comment>
<name>A0A2U1IV24_SMIAN</name>
<comment type="catalytic activity">
    <reaction evidence="8">
        <text>5-diphospho-1D-myo-inositol 1,2,3,4,6-pentakisphosphate + ATP + H(+) = 1,5-bis(diphospho)-1D-myo-inositol 2,3,4,6-tetrakisphosphate + ADP</text>
        <dbReference type="Rhea" id="RHEA:10276"/>
        <dbReference type="ChEBI" id="CHEBI:15378"/>
        <dbReference type="ChEBI" id="CHEBI:30616"/>
        <dbReference type="ChEBI" id="CHEBI:58628"/>
        <dbReference type="ChEBI" id="CHEBI:77983"/>
        <dbReference type="ChEBI" id="CHEBI:456216"/>
        <dbReference type="EC" id="2.7.4.24"/>
    </reaction>
    <physiologicalReaction direction="left-to-right" evidence="8">
        <dbReference type="Rhea" id="RHEA:10277"/>
    </physiologicalReaction>
</comment>
<sequence>MDPKIPSLKHGISKNNSVYLIDTKKTLAPISTSRSESELDPQRSPHFFDFPKRTEIKPTIGVCAMEHKARSRQMRDILDKLVADSGYKVIVFGDQTILNEDIENWPRCDFLIAFYSTDFPIEKAYEYAKRYKPFLLNSILLQHLLFDRRIVLDMLKMMGVETPRRLVAQRDGGPKLFKHAKEFIYKKYKVRLGESNKGENSVVEIIDVDTISIDGVQMKKPFVEKPVNAEDHNIYIYYPSDQGGGVRKLFRKVGNKSSKFYPDLWKIRTDGSYIYEEFVDANNSVDVKVYTLGSQYSYAETRKSPVVDGVVRRDSKGKEVRLVTKLNQKEQEFASLISKTFRQRICGFDMLRVGNKSMVIDINGWSFVKGNQDYYEKAASYLDSTFKKAVQNSWVSRFVDPNDKTELDPDYESKWVMKGLFSVCRHADRTPKQKSKWIVRSYKIVALLNGSRSEKVFRDRKDLEMVLNAVNESLLDLPLTEIRGDLESIKDTLERKINLLGTKVQLKPKFTKSTGEVFDVQMVIKWGGEITHAGLLQTLDLAENVKKDLKLLNHKLLNDVKAYRSSERRVGATCNVFCKVFCSHLANNNNDSELNVYGIDLENTSGPELDPEISKLIEIRAEMLDDSAAAKDEIENAKTHLRNFFNFRGSITKNPYYSSEMRLPKVMGDNPREFIKSIGYLLDKLVSNMHKNFDLLDDEKIKMLQPEWCCFETPKLFKERWEKMLADFKLETFDDVIFEPSKIGELYDSLKYDALHSRIFLECILSSDNLGSTVLGITRSISPSKSSKIPAPKNALQSSPSTSENSLSLQLETNNFDNIDALDPKDTKKSNLSETNPVFILDDSDCESDKEKTGTAYQSDIDIKISNSTELKIKVDEALDNENADNDIKKWLFGNQLQHQKELHELYHKSKALFDFVTPREYGISSAQKQLIGIQASGLLLEELIKDLEDVIEKKTSRSRFYFTKESHLHTLLNIVYESQLPTIIPFHKIGELDYLTHITFEVYERKKDEFHSSINEFSLRLGFSTGSSTKNLMDTQIDSSHALSVSHRINFTDHIPLEEAINLFKGLLSSYKNRKKNEV</sequence>
<dbReference type="Gene3D" id="3.30.470.20">
    <property type="entry name" value="ATP-grasp fold, B domain"/>
    <property type="match status" value="1"/>
</dbReference>
<dbReference type="GO" id="GO:0005829">
    <property type="term" value="C:cytosol"/>
    <property type="evidence" value="ECO:0007669"/>
    <property type="project" value="TreeGrafter"/>
</dbReference>
<dbReference type="PANTHER" id="PTHR12750">
    <property type="entry name" value="DIPHOSPHOINOSITOL PENTAKISPHOSPHATE KINASE"/>
    <property type="match status" value="1"/>
</dbReference>
<keyword evidence="2 10" id="KW-0963">Cytoplasm</keyword>
<evidence type="ECO:0000256" key="7">
    <source>
        <dbReference type="ARBA" id="ARBA00022840"/>
    </source>
</evidence>
<evidence type="ECO:0000256" key="5">
    <source>
        <dbReference type="ARBA" id="ARBA00022741"/>
    </source>
</evidence>
<comment type="similarity">
    <text evidence="1 10">Belongs to the histidine acid phosphatase family. VIP1 subfamily.</text>
</comment>
<dbReference type="GO" id="GO:0006020">
    <property type="term" value="P:inositol metabolic process"/>
    <property type="evidence" value="ECO:0007669"/>
    <property type="project" value="TreeGrafter"/>
</dbReference>
<dbReference type="Gene3D" id="3.40.50.11950">
    <property type="match status" value="1"/>
</dbReference>
<evidence type="ECO:0000256" key="1">
    <source>
        <dbReference type="ARBA" id="ARBA00005609"/>
    </source>
</evidence>
<keyword evidence="6 10" id="KW-0418">Kinase</keyword>
<dbReference type="InterPro" id="IPR037446">
    <property type="entry name" value="His_Pase_VIP1"/>
</dbReference>
<dbReference type="GO" id="GO:0005524">
    <property type="term" value="F:ATP binding"/>
    <property type="evidence" value="ECO:0007669"/>
    <property type="project" value="UniProtKB-KW"/>
</dbReference>
<comment type="function">
    <text evidence="10">Bifunctional inositol kinase that acts in concert with the IP6K kinases to synthesize the diphosphate group-containing inositol pyrophosphates diphosphoinositol pentakisphosphate, PP-InsP5, and bis-diphosphoinositol tetrakisphosphate, (PP)2-InsP4. PP-InsP5 and (PP)2-InsP4, also respectively called InsP7 and InsP8, may regulate a variety of cellular processes, including apoptosis, vesicle trafficking, cytoskeletal dynamics, and exocytosis. Phosphorylates inositol hexakisphosphate (InsP6).</text>
</comment>
<gene>
    <name evidence="14" type="ORF">BB558_007423</name>
</gene>
<keyword evidence="5 10" id="KW-0547">Nucleotide-binding</keyword>
<dbReference type="InterPro" id="IPR029033">
    <property type="entry name" value="His_PPase_superfam"/>
</dbReference>
<evidence type="ECO:0000256" key="11">
    <source>
        <dbReference type="SAM" id="MobiDB-lite"/>
    </source>
</evidence>
<organism evidence="14 15">
    <name type="scientific">Smittium angustum</name>
    <dbReference type="NCBI Taxonomy" id="133377"/>
    <lineage>
        <taxon>Eukaryota</taxon>
        <taxon>Fungi</taxon>
        <taxon>Fungi incertae sedis</taxon>
        <taxon>Zoopagomycota</taxon>
        <taxon>Kickxellomycotina</taxon>
        <taxon>Harpellomycetes</taxon>
        <taxon>Harpellales</taxon>
        <taxon>Legeriomycetaceae</taxon>
        <taxon>Smittium</taxon>
    </lineage>
</organism>
<dbReference type="SUPFAM" id="SSF53254">
    <property type="entry name" value="Phosphoglycerate mutase-like"/>
    <property type="match status" value="1"/>
</dbReference>
<dbReference type="EMBL" id="MBFU01001216">
    <property type="protein sequence ID" value="PVZ96658.1"/>
    <property type="molecule type" value="Genomic_DNA"/>
</dbReference>
<dbReference type="InterPro" id="IPR013651">
    <property type="entry name" value="ATP-grasp_RimK-type"/>
</dbReference>
<proteinExistence type="inferred from homology"/>
<dbReference type="SUPFAM" id="SSF56059">
    <property type="entry name" value="Glutathione synthetase ATP-binding domain-like"/>
    <property type="match status" value="1"/>
</dbReference>
<evidence type="ECO:0000256" key="3">
    <source>
        <dbReference type="ARBA" id="ARBA00022553"/>
    </source>
</evidence>
<dbReference type="Pfam" id="PF18086">
    <property type="entry name" value="PPIP5K2_N"/>
    <property type="match status" value="1"/>
</dbReference>
<dbReference type="GO" id="GO:0032958">
    <property type="term" value="P:inositol phosphate biosynthetic process"/>
    <property type="evidence" value="ECO:0007669"/>
    <property type="project" value="UniProtKB-ARBA"/>
</dbReference>
<keyword evidence="3" id="KW-0597">Phosphoprotein</keyword>
<evidence type="ECO:0000256" key="9">
    <source>
        <dbReference type="ARBA" id="ARBA00034629"/>
    </source>
</evidence>
<feature type="domain" description="ATP-grasp fold RimK-type" evidence="12">
    <location>
        <begin position="272"/>
        <end position="366"/>
    </location>
</feature>
<protein>
    <recommendedName>
        <fullName evidence="10">Inositol hexakisphosphate and diphosphoinositol-pentakisphosphate kinase</fullName>
        <ecNumber evidence="10">2.7.4.24</ecNumber>
    </recommendedName>
</protein>
<dbReference type="Pfam" id="PF08443">
    <property type="entry name" value="RimK"/>
    <property type="match status" value="1"/>
</dbReference>
<dbReference type="GO" id="GO:0033857">
    <property type="term" value="F:5-diphosphoinositol pentakisphosphate 1-kinase activity"/>
    <property type="evidence" value="ECO:0007669"/>
    <property type="project" value="TreeGrafter"/>
</dbReference>
<keyword evidence="7 10" id="KW-0067">ATP-binding</keyword>
<feature type="region of interest" description="Disordered" evidence="11">
    <location>
        <begin position="783"/>
        <end position="804"/>
    </location>
</feature>
<reference evidence="14 15" key="1">
    <citation type="journal article" date="2018" name="MBio">
        <title>Comparative Genomics Reveals the Core Gene Toolbox for the Fungus-Insect Symbiosis.</title>
        <authorList>
            <person name="Wang Y."/>
            <person name="Stata M."/>
            <person name="Wang W."/>
            <person name="Stajich J.E."/>
            <person name="White M.M."/>
            <person name="Moncalvo J.M."/>
        </authorList>
    </citation>
    <scope>NUCLEOTIDE SEQUENCE [LARGE SCALE GENOMIC DNA]</scope>
    <source>
        <strain evidence="14 15">AUS-126-30</strain>
    </source>
</reference>
<dbReference type="InterPro" id="IPR000560">
    <property type="entry name" value="His_Pase_clade-2"/>
</dbReference>
<evidence type="ECO:0000313" key="15">
    <source>
        <dbReference type="Proteomes" id="UP000245591"/>
    </source>
</evidence>
<dbReference type="PANTHER" id="PTHR12750:SF9">
    <property type="entry name" value="INOSITOL HEXAKISPHOSPHATE AND DIPHOSPHOINOSITOL-PENTAKISPHOSPHATE KINASE"/>
    <property type="match status" value="1"/>
</dbReference>
<dbReference type="AlphaFoldDB" id="A0A2U1IV24"/>
<dbReference type="GO" id="GO:0052723">
    <property type="term" value="F:inositol hexakisphosphate 1-kinase activity"/>
    <property type="evidence" value="ECO:0007669"/>
    <property type="project" value="RHEA"/>
</dbReference>